<accession>A0A7W7KRF3</accession>
<protein>
    <submittedName>
        <fullName evidence="1">Uncharacterized protein</fullName>
    </submittedName>
</protein>
<reference evidence="1 2" key="1">
    <citation type="submission" date="2020-08" db="EMBL/GenBank/DDBJ databases">
        <title>Functional genomics of gut bacteria from endangered species of beetles.</title>
        <authorList>
            <person name="Carlos-Shanley C."/>
        </authorList>
    </citation>
    <scope>NUCLEOTIDE SEQUENCE [LARGE SCALE GENOMIC DNA]</scope>
    <source>
        <strain evidence="1 2">S00179</strain>
    </source>
</reference>
<evidence type="ECO:0000313" key="1">
    <source>
        <dbReference type="EMBL" id="MBB4867584.1"/>
    </source>
</evidence>
<dbReference type="Proteomes" id="UP000566995">
    <property type="component" value="Unassembled WGS sequence"/>
</dbReference>
<organism evidence="1 2">
    <name type="scientific">Pseudomonas nitroreducens</name>
    <dbReference type="NCBI Taxonomy" id="46680"/>
    <lineage>
        <taxon>Bacteria</taxon>
        <taxon>Pseudomonadati</taxon>
        <taxon>Pseudomonadota</taxon>
        <taxon>Gammaproteobacteria</taxon>
        <taxon>Pseudomonadales</taxon>
        <taxon>Pseudomonadaceae</taxon>
        <taxon>Pseudomonas</taxon>
    </lineage>
</organism>
<sequence length="231" mass="24882">MSVHHGIMAWPHCQNAERHCALKAAFNDSFDCMAQARKNAKDKQGLRDTLETAKSADEALSTARKIHDFISDPDAFVAKYVIDKATEASRQGLRKTVLNENGKLTPFGYEAADELYDWGFKRSTVDSGLLSDNPLINAIQSESFNGLAGIHQQMLLEMNGLGAAISTFGDMREPAMKRLESTRPPATSSAAPAKAKVAGGDCAILDDAMSATNLSIEDPAKFDALMARCGG</sequence>
<name>A0A7W7KRF3_PSENT</name>
<comment type="caution">
    <text evidence="1">The sequence shown here is derived from an EMBL/GenBank/DDBJ whole genome shotgun (WGS) entry which is preliminary data.</text>
</comment>
<dbReference type="AlphaFoldDB" id="A0A7W7KRF3"/>
<dbReference type="EMBL" id="JACHLI010000043">
    <property type="protein sequence ID" value="MBB4867584.1"/>
    <property type="molecule type" value="Genomic_DNA"/>
</dbReference>
<evidence type="ECO:0000313" key="2">
    <source>
        <dbReference type="Proteomes" id="UP000566995"/>
    </source>
</evidence>
<proteinExistence type="predicted"/>
<gene>
    <name evidence="1" type="ORF">HNP46_006498</name>
</gene>